<comment type="catalytic activity">
    <reaction evidence="13 14">
        <text>FMN + ATP + H(+) = FAD + diphosphate</text>
        <dbReference type="Rhea" id="RHEA:17237"/>
        <dbReference type="ChEBI" id="CHEBI:15378"/>
        <dbReference type="ChEBI" id="CHEBI:30616"/>
        <dbReference type="ChEBI" id="CHEBI:33019"/>
        <dbReference type="ChEBI" id="CHEBI:57692"/>
        <dbReference type="ChEBI" id="CHEBI:58210"/>
        <dbReference type="EC" id="2.7.7.2"/>
    </reaction>
</comment>
<dbReference type="GO" id="GO:0009231">
    <property type="term" value="P:riboflavin biosynthetic process"/>
    <property type="evidence" value="ECO:0007669"/>
    <property type="project" value="InterPro"/>
</dbReference>
<dbReference type="SUPFAM" id="SSF52374">
    <property type="entry name" value="Nucleotidylyl transferase"/>
    <property type="match status" value="1"/>
</dbReference>
<keyword evidence="7 14" id="KW-0547">Nucleotide-binding</keyword>
<evidence type="ECO:0000256" key="10">
    <source>
        <dbReference type="ARBA" id="ARBA00022840"/>
    </source>
</evidence>
<dbReference type="GO" id="GO:0005524">
    <property type="term" value="F:ATP binding"/>
    <property type="evidence" value="ECO:0007669"/>
    <property type="project" value="UniProtKB-UniRule"/>
</dbReference>
<dbReference type="PANTHER" id="PTHR22749">
    <property type="entry name" value="RIBOFLAVIN KINASE/FMN ADENYLYLTRANSFERASE"/>
    <property type="match status" value="1"/>
</dbReference>
<comment type="catalytic activity">
    <reaction evidence="12 14">
        <text>riboflavin + ATP = FMN + ADP + H(+)</text>
        <dbReference type="Rhea" id="RHEA:14357"/>
        <dbReference type="ChEBI" id="CHEBI:15378"/>
        <dbReference type="ChEBI" id="CHEBI:30616"/>
        <dbReference type="ChEBI" id="CHEBI:57986"/>
        <dbReference type="ChEBI" id="CHEBI:58210"/>
        <dbReference type="ChEBI" id="CHEBI:456216"/>
        <dbReference type="EC" id="2.7.1.26"/>
    </reaction>
</comment>
<evidence type="ECO:0000256" key="3">
    <source>
        <dbReference type="ARBA" id="ARBA00022630"/>
    </source>
</evidence>
<evidence type="ECO:0000256" key="9">
    <source>
        <dbReference type="ARBA" id="ARBA00022827"/>
    </source>
</evidence>
<dbReference type="PANTHER" id="PTHR22749:SF6">
    <property type="entry name" value="RIBOFLAVIN KINASE"/>
    <property type="match status" value="1"/>
</dbReference>
<comment type="pathway">
    <text evidence="1 14">Cofactor biosynthesis; FAD biosynthesis; FAD from FMN: step 1/1.</text>
</comment>
<accession>A0A6L5X3R9</accession>
<keyword evidence="11" id="KW-0511">Multifunctional enzyme</keyword>
<dbReference type="InterPro" id="IPR015864">
    <property type="entry name" value="FAD_synthase"/>
</dbReference>
<dbReference type="EC" id="2.7.7.2" evidence="14"/>
<dbReference type="GO" id="GO:0003919">
    <property type="term" value="F:FMN adenylyltransferase activity"/>
    <property type="evidence" value="ECO:0007669"/>
    <property type="project" value="UniProtKB-UniRule"/>
</dbReference>
<evidence type="ECO:0000256" key="13">
    <source>
        <dbReference type="ARBA" id="ARBA00049494"/>
    </source>
</evidence>
<dbReference type="Gene3D" id="2.40.30.30">
    <property type="entry name" value="Riboflavin kinase-like"/>
    <property type="match status" value="1"/>
</dbReference>
<evidence type="ECO:0000256" key="11">
    <source>
        <dbReference type="ARBA" id="ARBA00023268"/>
    </source>
</evidence>
<dbReference type="NCBIfam" id="NF004162">
    <property type="entry name" value="PRK05627.1-5"/>
    <property type="match status" value="1"/>
</dbReference>
<evidence type="ECO:0000256" key="14">
    <source>
        <dbReference type="PIRNR" id="PIRNR004491"/>
    </source>
</evidence>
<dbReference type="SUPFAM" id="SSF82114">
    <property type="entry name" value="Riboflavin kinase-like"/>
    <property type="match status" value="1"/>
</dbReference>
<dbReference type="InterPro" id="IPR023468">
    <property type="entry name" value="Riboflavin_kinase"/>
</dbReference>
<dbReference type="GO" id="GO:0009398">
    <property type="term" value="P:FMN biosynthetic process"/>
    <property type="evidence" value="ECO:0007669"/>
    <property type="project" value="UniProtKB-UniRule"/>
</dbReference>
<evidence type="ECO:0000259" key="15">
    <source>
        <dbReference type="SMART" id="SM00904"/>
    </source>
</evidence>
<name>A0A6L5X3R9_9FIRM</name>
<dbReference type="UniPathway" id="UPA00276">
    <property type="reaction ID" value="UER00406"/>
</dbReference>
<dbReference type="InterPro" id="IPR015865">
    <property type="entry name" value="Riboflavin_kinase_bac/euk"/>
</dbReference>
<evidence type="ECO:0000256" key="5">
    <source>
        <dbReference type="ARBA" id="ARBA00022679"/>
    </source>
</evidence>
<keyword evidence="10 14" id="KW-0067">ATP-binding</keyword>
<evidence type="ECO:0000256" key="2">
    <source>
        <dbReference type="ARBA" id="ARBA00005201"/>
    </source>
</evidence>
<keyword evidence="4 14" id="KW-0288">FMN</keyword>
<dbReference type="EC" id="2.7.1.26" evidence="14"/>
<dbReference type="Gene3D" id="3.40.50.620">
    <property type="entry name" value="HUPs"/>
    <property type="match status" value="1"/>
</dbReference>
<dbReference type="EMBL" id="VULZ01000006">
    <property type="protein sequence ID" value="MSS14840.1"/>
    <property type="molecule type" value="Genomic_DNA"/>
</dbReference>
<keyword evidence="6 14" id="KW-0548">Nucleotidyltransferase</keyword>
<dbReference type="Pfam" id="PF06574">
    <property type="entry name" value="FAD_syn"/>
    <property type="match status" value="1"/>
</dbReference>
<comment type="similarity">
    <text evidence="14">Belongs to the ribF family.</text>
</comment>
<comment type="caution">
    <text evidence="16">The sequence shown here is derived from an EMBL/GenBank/DDBJ whole genome shotgun (WGS) entry which is preliminary data.</text>
</comment>
<feature type="domain" description="Riboflavin kinase" evidence="15">
    <location>
        <begin position="184"/>
        <end position="310"/>
    </location>
</feature>
<sequence length="318" mass="35116">MSENSMLIYHGIHEFQSACLSGDILLHSSAVTLGKFDGVHRGHQKLLSEVLRRQQEGLTGIMFAIDSGGQQILTEQERASYVASLGMDVLIECPFSKELMTMQAEAFIGRVLKEILHAAVLVVGSDFRFGYGRAGSAQMLLDRQKQYGYRAVIETKECYQGREISSTRIRSALKAGDMDLTEALLGRPYPVSGRVVHGRHLGSTIGFPTVNILPSARKLLPPDGVYATVTELQDGRCVPGVTNIGTNPTISDGNDRTVETYLLDFSEDLYGTDLQTRFYHRIRGEEVFSSLEELTAQMKEDAGKGLHFLSRRGVLPKT</sequence>
<evidence type="ECO:0000313" key="17">
    <source>
        <dbReference type="Proteomes" id="UP000481852"/>
    </source>
</evidence>
<dbReference type="InterPro" id="IPR023465">
    <property type="entry name" value="Riboflavin_kinase_dom_sf"/>
</dbReference>
<dbReference type="UniPathway" id="UPA00277">
    <property type="reaction ID" value="UER00407"/>
</dbReference>
<dbReference type="GO" id="GO:0006747">
    <property type="term" value="P:FAD biosynthetic process"/>
    <property type="evidence" value="ECO:0007669"/>
    <property type="project" value="UniProtKB-UniRule"/>
</dbReference>
<comment type="pathway">
    <text evidence="2 14">Cofactor biosynthesis; FMN biosynthesis; FMN from riboflavin (ATP route): step 1/1.</text>
</comment>
<dbReference type="PIRSF" id="PIRSF004491">
    <property type="entry name" value="FAD_Synth"/>
    <property type="match status" value="1"/>
</dbReference>
<dbReference type="Proteomes" id="UP000481852">
    <property type="component" value="Unassembled WGS sequence"/>
</dbReference>
<dbReference type="GO" id="GO:0008531">
    <property type="term" value="F:riboflavin kinase activity"/>
    <property type="evidence" value="ECO:0007669"/>
    <property type="project" value="UniProtKB-UniRule"/>
</dbReference>
<dbReference type="Pfam" id="PF01687">
    <property type="entry name" value="Flavokinase"/>
    <property type="match status" value="1"/>
</dbReference>
<dbReference type="InterPro" id="IPR014729">
    <property type="entry name" value="Rossmann-like_a/b/a_fold"/>
</dbReference>
<dbReference type="InterPro" id="IPR002606">
    <property type="entry name" value="Riboflavin_kinase_bac"/>
</dbReference>
<evidence type="ECO:0000256" key="4">
    <source>
        <dbReference type="ARBA" id="ARBA00022643"/>
    </source>
</evidence>
<keyword evidence="9 14" id="KW-0274">FAD</keyword>
<evidence type="ECO:0000313" key="16">
    <source>
        <dbReference type="EMBL" id="MSS14840.1"/>
    </source>
</evidence>
<dbReference type="RefSeq" id="WP_154525072.1">
    <property type="nucleotide sequence ID" value="NZ_VULZ01000006.1"/>
</dbReference>
<evidence type="ECO:0000256" key="8">
    <source>
        <dbReference type="ARBA" id="ARBA00022777"/>
    </source>
</evidence>
<evidence type="ECO:0000256" key="12">
    <source>
        <dbReference type="ARBA" id="ARBA00047880"/>
    </source>
</evidence>
<protein>
    <recommendedName>
        <fullName evidence="14">Riboflavin biosynthesis protein</fullName>
    </recommendedName>
    <domain>
        <recommendedName>
            <fullName evidence="14">Riboflavin kinase</fullName>
            <ecNumber evidence="14">2.7.1.26</ecNumber>
        </recommendedName>
        <alternativeName>
            <fullName evidence="14">Flavokinase</fullName>
        </alternativeName>
    </domain>
    <domain>
        <recommendedName>
            <fullName evidence="14">FMN adenylyltransferase</fullName>
            <ecNumber evidence="14">2.7.7.2</ecNumber>
        </recommendedName>
        <alternativeName>
            <fullName evidence="14">FAD pyrophosphorylase</fullName>
        </alternativeName>
        <alternativeName>
            <fullName evidence="14">FAD synthase</fullName>
        </alternativeName>
    </domain>
</protein>
<proteinExistence type="inferred from homology"/>
<evidence type="ECO:0000256" key="6">
    <source>
        <dbReference type="ARBA" id="ARBA00022695"/>
    </source>
</evidence>
<evidence type="ECO:0000256" key="7">
    <source>
        <dbReference type="ARBA" id="ARBA00022741"/>
    </source>
</evidence>
<keyword evidence="5 14" id="KW-0808">Transferase</keyword>
<dbReference type="NCBIfam" id="TIGR00083">
    <property type="entry name" value="ribF"/>
    <property type="match status" value="1"/>
</dbReference>
<keyword evidence="3 14" id="KW-0285">Flavoprotein</keyword>
<dbReference type="CDD" id="cd02064">
    <property type="entry name" value="FAD_synthetase_N"/>
    <property type="match status" value="1"/>
</dbReference>
<evidence type="ECO:0000256" key="1">
    <source>
        <dbReference type="ARBA" id="ARBA00004726"/>
    </source>
</evidence>
<keyword evidence="17" id="KW-1185">Reference proteome</keyword>
<keyword evidence="8 14" id="KW-0418">Kinase</keyword>
<organism evidence="16 17">
    <name type="scientific">Porcincola intestinalis</name>
    <dbReference type="NCBI Taxonomy" id="2606632"/>
    <lineage>
        <taxon>Bacteria</taxon>
        <taxon>Bacillati</taxon>
        <taxon>Bacillota</taxon>
        <taxon>Clostridia</taxon>
        <taxon>Lachnospirales</taxon>
        <taxon>Lachnospiraceae</taxon>
        <taxon>Porcincola</taxon>
    </lineage>
</organism>
<reference evidence="16 17" key="1">
    <citation type="submission" date="2019-08" db="EMBL/GenBank/DDBJ databases">
        <title>In-depth cultivation of the pig gut microbiome towards novel bacterial diversity and tailored functional studies.</title>
        <authorList>
            <person name="Wylensek D."/>
            <person name="Hitch T.C.A."/>
            <person name="Clavel T."/>
        </authorList>
    </citation>
    <scope>NUCLEOTIDE SEQUENCE [LARGE SCALE GENOMIC DNA]</scope>
    <source>
        <strain evidence="16 17">Oil+RF-744-WCA-WT-11</strain>
    </source>
</reference>
<dbReference type="AlphaFoldDB" id="A0A6L5X3R9"/>
<gene>
    <name evidence="16" type="ORF">FYJ35_07240</name>
</gene>
<dbReference type="SMART" id="SM00904">
    <property type="entry name" value="Flavokinase"/>
    <property type="match status" value="1"/>
</dbReference>